<proteinExistence type="predicted"/>
<dbReference type="HOGENOM" id="CLU_008762_2_0_1"/>
<dbReference type="Pfam" id="PF13968">
    <property type="entry name" value="DUF4220"/>
    <property type="match status" value="1"/>
</dbReference>
<dbReference type="PANTHER" id="PTHR31325">
    <property type="entry name" value="OS01G0798800 PROTEIN-RELATED"/>
    <property type="match status" value="1"/>
</dbReference>
<evidence type="ECO:0000256" key="2">
    <source>
        <dbReference type="SAM" id="Phobius"/>
    </source>
</evidence>
<evidence type="ECO:0000256" key="1">
    <source>
        <dbReference type="SAM" id="MobiDB-lite"/>
    </source>
</evidence>
<dbReference type="Gramene" id="OB11G25050.1">
    <property type="protein sequence ID" value="OB11G25050.1"/>
    <property type="gene ID" value="OB11G25050"/>
</dbReference>
<dbReference type="OMA" id="YWSEIIQ"/>
<dbReference type="InterPro" id="IPR025315">
    <property type="entry name" value="DUF4220"/>
</dbReference>
<dbReference type="Proteomes" id="UP000006038">
    <property type="component" value="Chromosome 11"/>
</dbReference>
<name>J3N9L9_ORYBR</name>
<feature type="region of interest" description="Disordered" evidence="1">
    <location>
        <begin position="761"/>
        <end position="792"/>
    </location>
</feature>
<evidence type="ECO:0000259" key="3">
    <source>
        <dbReference type="Pfam" id="PF13968"/>
    </source>
</evidence>
<organism evidence="4">
    <name type="scientific">Oryza brachyantha</name>
    <name type="common">malo sina</name>
    <dbReference type="NCBI Taxonomy" id="4533"/>
    <lineage>
        <taxon>Eukaryota</taxon>
        <taxon>Viridiplantae</taxon>
        <taxon>Streptophyta</taxon>
        <taxon>Embryophyta</taxon>
        <taxon>Tracheophyta</taxon>
        <taxon>Spermatophyta</taxon>
        <taxon>Magnoliopsida</taxon>
        <taxon>Liliopsida</taxon>
        <taxon>Poales</taxon>
        <taxon>Poaceae</taxon>
        <taxon>BOP clade</taxon>
        <taxon>Oryzoideae</taxon>
        <taxon>Oryzeae</taxon>
        <taxon>Oryzinae</taxon>
        <taxon>Oryza</taxon>
    </lineage>
</organism>
<feature type="domain" description="DUF4220" evidence="3">
    <location>
        <begin position="62"/>
        <end position="448"/>
    </location>
</feature>
<dbReference type="Pfam" id="PF04578">
    <property type="entry name" value="DUF594"/>
    <property type="match status" value="1"/>
</dbReference>
<evidence type="ECO:0000313" key="4">
    <source>
        <dbReference type="EnsemblPlants" id="OB11G25050.1"/>
    </source>
</evidence>
<reference evidence="4" key="2">
    <citation type="submission" date="2013-04" db="UniProtKB">
        <authorList>
            <consortium name="EnsemblPlants"/>
        </authorList>
    </citation>
    <scope>IDENTIFICATION</scope>
</reference>
<keyword evidence="5" id="KW-1185">Reference proteome</keyword>
<dbReference type="InterPro" id="IPR007658">
    <property type="entry name" value="DUF594"/>
</dbReference>
<accession>J3N9L9</accession>
<protein>
    <recommendedName>
        <fullName evidence="3">DUF4220 domain-containing protein</fullName>
    </recommendedName>
</protein>
<evidence type="ECO:0000313" key="5">
    <source>
        <dbReference type="Proteomes" id="UP000006038"/>
    </source>
</evidence>
<reference evidence="4" key="1">
    <citation type="journal article" date="2013" name="Nat. Commun.">
        <title>Whole-genome sequencing of Oryza brachyantha reveals mechanisms underlying Oryza genome evolution.</title>
        <authorList>
            <person name="Chen J."/>
            <person name="Huang Q."/>
            <person name="Gao D."/>
            <person name="Wang J."/>
            <person name="Lang Y."/>
            <person name="Liu T."/>
            <person name="Li B."/>
            <person name="Bai Z."/>
            <person name="Luis Goicoechea J."/>
            <person name="Liang C."/>
            <person name="Chen C."/>
            <person name="Zhang W."/>
            <person name="Sun S."/>
            <person name="Liao Y."/>
            <person name="Zhang X."/>
            <person name="Yang L."/>
            <person name="Song C."/>
            <person name="Wang M."/>
            <person name="Shi J."/>
            <person name="Liu G."/>
            <person name="Liu J."/>
            <person name="Zhou H."/>
            <person name="Zhou W."/>
            <person name="Yu Q."/>
            <person name="An N."/>
            <person name="Chen Y."/>
            <person name="Cai Q."/>
            <person name="Wang B."/>
            <person name="Liu B."/>
            <person name="Min J."/>
            <person name="Huang Y."/>
            <person name="Wu H."/>
            <person name="Li Z."/>
            <person name="Zhang Y."/>
            <person name="Yin Y."/>
            <person name="Song W."/>
            <person name="Jiang J."/>
            <person name="Jackson S.A."/>
            <person name="Wing R.A."/>
            <person name="Wang J."/>
            <person name="Chen M."/>
        </authorList>
    </citation>
    <scope>NUCLEOTIDE SEQUENCE [LARGE SCALE GENOMIC DNA]</scope>
    <source>
        <strain evidence="4">cv. IRGC 101232</strain>
    </source>
</reference>
<dbReference type="eggNOG" id="ENOG502QSWW">
    <property type="taxonomic scope" value="Eukaryota"/>
</dbReference>
<sequence length="822" mass="91806">MMNAAAVVSNFIFKWSQEKYILLRFRILMATLMVVYLLVVYTTYVAPMYLGERVSSLRRTQAGSDALLLYVLGAMQAAPMRYPLFPAWAIALVSFRSSARGLSERYSTHIELGNVAKLLVVAYMNASRGTRIGRAPLWIFWGLLLLKCFYRIVTCQQASDTLWNGRSSELLQACMGPDQDPSNFDDGTSSSSSSSPDGDMEGCRYLIYGESEPEEFSCTCSKTSRDLDINNLRSPVTLQRCVRAFKEDPCVDPRYNLNFVCLPFALSRLLRCRLEGATLHAGTVSMNRKLLIHHSYKEKELDLFDILERDVLFLKHCLLTNFPMICSYGLLSLGSGFILAALKFSVALWLSGDFFSAARHQLSENRSKHNLSATDLNITGVAILFTALCDGQEITKCFLSRWTRLVVLCSWVKNLNSIWKASLSRCIIPLTVVVHTEFGHMDQYAFLESFSHSASKCGLLHSLTGEMTADGKKLTLPIKIPGQVKTEVLSEALQGLRNLDYVHSLSRECFAPVQHDANAEAPAEQYWSEIIQTAGASGCSRVILVWHIATSLCEMKLAQEHGVDLSRKPGCLHFSRTCQRIRYLGRPYGPYLLDKKMLDDELWKKYLVANSLSRYCAYLLVSKPDLLPGNIWVSNKAFQQTLLCARKMLHGCKSLQDKYDKLIATSQEEDKAVSATDEGSEILLQGANLAKILICHEGKERQWEILAKVWARLLLHLSPSSNAQAHANAFESKYSPELITIIWALFSHCGIDKSELWDVAPSDLVPGPSEQTTQQPAAESQETTGPSDAQVHNIHLWSTSRQLAGDLEDGGGEIQEVSKHGG</sequence>
<keyword evidence="2" id="KW-0472">Membrane</keyword>
<dbReference type="EnsemblPlants" id="OB11G25050.1">
    <property type="protein sequence ID" value="OB11G25050.1"/>
    <property type="gene ID" value="OB11G25050"/>
</dbReference>
<dbReference type="AlphaFoldDB" id="J3N9L9"/>
<keyword evidence="2" id="KW-1133">Transmembrane helix</keyword>
<feature type="transmembrane region" description="Helical" evidence="2">
    <location>
        <begin position="21"/>
        <end position="47"/>
    </location>
</feature>
<keyword evidence="2" id="KW-0812">Transmembrane</keyword>
<feature type="compositionally biased region" description="Polar residues" evidence="1">
    <location>
        <begin position="769"/>
        <end position="787"/>
    </location>
</feature>